<name>A0A0R1UT12_9LACO</name>
<evidence type="ECO:0000313" key="4">
    <source>
        <dbReference type="EMBL" id="KRL94794.1"/>
    </source>
</evidence>
<comment type="subcellular location">
    <subcellularLocation>
        <location evidence="1">Cell surface</location>
    </subcellularLocation>
</comment>
<dbReference type="EMBL" id="AZGC01000029">
    <property type="protein sequence ID" value="KRL94794.1"/>
    <property type="molecule type" value="Genomic_DNA"/>
</dbReference>
<dbReference type="GO" id="GO:0009986">
    <property type="term" value="C:cell surface"/>
    <property type="evidence" value="ECO:0007669"/>
    <property type="project" value="UniProtKB-SubCell"/>
</dbReference>
<dbReference type="PATRIC" id="fig|1423742.4.peg.1305"/>
<dbReference type="RefSeq" id="WP_056995577.1">
    <property type="nucleotide sequence ID" value="NZ_AZGC01000029.1"/>
</dbReference>
<evidence type="ECO:0000256" key="2">
    <source>
        <dbReference type="ARBA" id="ARBA00023287"/>
    </source>
</evidence>
<comment type="caution">
    <text evidence="4">The sequence shown here is derived from an EMBL/GenBank/DDBJ whole genome shotgun (WGS) entry which is preliminary data.</text>
</comment>
<dbReference type="InterPro" id="IPR012902">
    <property type="entry name" value="N_methyl_site"/>
</dbReference>
<dbReference type="AlphaFoldDB" id="A0A0R1UT12"/>
<feature type="transmembrane region" description="Helical" evidence="3">
    <location>
        <begin position="12"/>
        <end position="32"/>
    </location>
</feature>
<keyword evidence="3" id="KW-0472">Membrane</keyword>
<dbReference type="NCBIfam" id="TIGR02532">
    <property type="entry name" value="IV_pilin_GFxxxE"/>
    <property type="match status" value="1"/>
</dbReference>
<keyword evidence="3" id="KW-1133">Transmembrane helix</keyword>
<dbReference type="GO" id="GO:0030420">
    <property type="term" value="P:establishment of competence for transformation"/>
    <property type="evidence" value="ECO:0007669"/>
    <property type="project" value="UniProtKB-KW"/>
</dbReference>
<protein>
    <recommendedName>
        <fullName evidence="6">Competence protein ComGF</fullName>
    </recommendedName>
</protein>
<keyword evidence="2" id="KW-0178">Competence</keyword>
<dbReference type="OrthoDB" id="2326913at2"/>
<evidence type="ECO:0008006" key="6">
    <source>
        <dbReference type="Google" id="ProtNLM"/>
    </source>
</evidence>
<evidence type="ECO:0000256" key="3">
    <source>
        <dbReference type="SAM" id="Phobius"/>
    </source>
</evidence>
<accession>A0A0R1UT12</accession>
<organism evidence="4 5">
    <name type="scientific">Limosilactobacillus equigenerosi DSM 18793 = JCM 14505</name>
    <dbReference type="NCBI Taxonomy" id="1423742"/>
    <lineage>
        <taxon>Bacteria</taxon>
        <taxon>Bacillati</taxon>
        <taxon>Bacillota</taxon>
        <taxon>Bacilli</taxon>
        <taxon>Lactobacillales</taxon>
        <taxon>Lactobacillaceae</taxon>
        <taxon>Limosilactobacillus</taxon>
    </lineage>
</organism>
<dbReference type="STRING" id="417373.GCA_001570685_01506"/>
<dbReference type="Proteomes" id="UP000051084">
    <property type="component" value="Unassembled WGS sequence"/>
</dbReference>
<evidence type="ECO:0000256" key="1">
    <source>
        <dbReference type="ARBA" id="ARBA00004241"/>
    </source>
</evidence>
<keyword evidence="5" id="KW-1185">Reference proteome</keyword>
<evidence type="ECO:0000313" key="5">
    <source>
        <dbReference type="Proteomes" id="UP000051084"/>
    </source>
</evidence>
<reference evidence="4 5" key="1">
    <citation type="journal article" date="2015" name="Genome Announc.">
        <title>Expanding the biotechnology potential of lactobacilli through comparative genomics of 213 strains and associated genera.</title>
        <authorList>
            <person name="Sun Z."/>
            <person name="Harris H.M."/>
            <person name="McCann A."/>
            <person name="Guo C."/>
            <person name="Argimon S."/>
            <person name="Zhang W."/>
            <person name="Yang X."/>
            <person name="Jeffery I.B."/>
            <person name="Cooney J.C."/>
            <person name="Kagawa T.F."/>
            <person name="Liu W."/>
            <person name="Song Y."/>
            <person name="Salvetti E."/>
            <person name="Wrobel A."/>
            <person name="Rasinkangas P."/>
            <person name="Parkhill J."/>
            <person name="Rea M.C."/>
            <person name="O'Sullivan O."/>
            <person name="Ritari J."/>
            <person name="Douillard F.P."/>
            <person name="Paul Ross R."/>
            <person name="Yang R."/>
            <person name="Briner A.E."/>
            <person name="Felis G.E."/>
            <person name="de Vos W.M."/>
            <person name="Barrangou R."/>
            <person name="Klaenhammer T.R."/>
            <person name="Caufield P.W."/>
            <person name="Cui Y."/>
            <person name="Zhang H."/>
            <person name="O'Toole P.W."/>
        </authorList>
    </citation>
    <scope>NUCLEOTIDE SEQUENCE [LARGE SCALE GENOMIC DNA]</scope>
    <source>
        <strain evidence="4 5">DSM 18793</strain>
    </source>
</reference>
<keyword evidence="3" id="KW-0812">Transmembrane</keyword>
<proteinExistence type="predicted"/>
<sequence length="160" mass="18313">MNDYQRQAFTLIECIVALMVAAVTCLLLTGVAKNYQGLSRIEVSDPAQWYTMVQVLEGGQYQFELQRVGETTLTLYSRVEKCAYQIKQSNGIYLAKNGQGYQPLYQVTHGVVYFRRENAQTITAYVKRGKRVTHVTKIHFLPTTRSTAINERVDHDRRDG</sequence>
<gene>
    <name evidence="4" type="ORF">FC21_GL001260</name>
</gene>